<dbReference type="PROSITE" id="PS00183">
    <property type="entry name" value="UBC_1"/>
    <property type="match status" value="1"/>
</dbReference>
<comment type="similarity">
    <text evidence="7">Belongs to the ubiquitin-conjugating enzyme family.</text>
</comment>
<dbReference type="Pfam" id="PF00179">
    <property type="entry name" value="UQ_con"/>
    <property type="match status" value="1"/>
</dbReference>
<evidence type="ECO:0000256" key="6">
    <source>
        <dbReference type="PROSITE-ProRule" id="PRU10133"/>
    </source>
</evidence>
<evidence type="ECO:0000256" key="5">
    <source>
        <dbReference type="ARBA" id="ARBA00022840"/>
    </source>
</evidence>
<dbReference type="OrthoDB" id="7851174at2759"/>
<dbReference type="Proteomes" id="UP000041254">
    <property type="component" value="Unassembled WGS sequence"/>
</dbReference>
<evidence type="ECO:0000313" key="10">
    <source>
        <dbReference type="EMBL" id="CEM02402.1"/>
    </source>
</evidence>
<feature type="active site" description="Glycyl thioester intermediate" evidence="6">
    <location>
        <position position="94"/>
    </location>
</feature>
<dbReference type="GO" id="GO:0005524">
    <property type="term" value="F:ATP binding"/>
    <property type="evidence" value="ECO:0007669"/>
    <property type="project" value="UniProtKB-UniRule"/>
</dbReference>
<dbReference type="AlphaFoldDB" id="A0A0G4EW07"/>
<evidence type="ECO:0000256" key="2">
    <source>
        <dbReference type="ARBA" id="ARBA00022679"/>
    </source>
</evidence>
<dbReference type="Gene3D" id="3.10.110.10">
    <property type="entry name" value="Ubiquitin Conjugating Enzyme"/>
    <property type="match status" value="1"/>
</dbReference>
<dbReference type="InterPro" id="IPR016135">
    <property type="entry name" value="UBQ-conjugating_enzyme/RWD"/>
</dbReference>
<dbReference type="InterPro" id="IPR009060">
    <property type="entry name" value="UBA-like_sf"/>
</dbReference>
<dbReference type="PANTHER" id="PTHR24068">
    <property type="entry name" value="UBIQUITIN-CONJUGATING ENZYME E2"/>
    <property type="match status" value="1"/>
</dbReference>
<dbReference type="SMART" id="SM00212">
    <property type="entry name" value="UBCc"/>
    <property type="match status" value="1"/>
</dbReference>
<dbReference type="Pfam" id="PF00627">
    <property type="entry name" value="UBA"/>
    <property type="match status" value="1"/>
</dbReference>
<organism evidence="10 11">
    <name type="scientific">Vitrella brassicaformis (strain CCMP3155)</name>
    <dbReference type="NCBI Taxonomy" id="1169540"/>
    <lineage>
        <taxon>Eukaryota</taxon>
        <taxon>Sar</taxon>
        <taxon>Alveolata</taxon>
        <taxon>Colpodellida</taxon>
        <taxon>Vitrellaceae</taxon>
        <taxon>Vitrella</taxon>
    </lineage>
</organism>
<proteinExistence type="inferred from homology"/>
<dbReference type="PROSITE" id="PS50127">
    <property type="entry name" value="UBC_2"/>
    <property type="match status" value="1"/>
</dbReference>
<dbReference type="EMBL" id="CDMY01000325">
    <property type="protein sequence ID" value="CEM02402.1"/>
    <property type="molecule type" value="Genomic_DNA"/>
</dbReference>
<keyword evidence="5 7" id="KW-0067">ATP-binding</keyword>
<evidence type="ECO:0000313" key="11">
    <source>
        <dbReference type="Proteomes" id="UP000041254"/>
    </source>
</evidence>
<dbReference type="SMART" id="SM00165">
    <property type="entry name" value="UBA"/>
    <property type="match status" value="1"/>
</dbReference>
<evidence type="ECO:0000259" key="8">
    <source>
        <dbReference type="PROSITE" id="PS50030"/>
    </source>
</evidence>
<evidence type="ECO:0000259" key="9">
    <source>
        <dbReference type="PROSITE" id="PS50127"/>
    </source>
</evidence>
<keyword evidence="11" id="KW-1185">Reference proteome</keyword>
<dbReference type="EC" id="2.3.2.23" evidence="1"/>
<keyword evidence="4 7" id="KW-0833">Ubl conjugation pathway</keyword>
<dbReference type="InterPro" id="IPR015940">
    <property type="entry name" value="UBA"/>
</dbReference>
<dbReference type="GO" id="GO:0061631">
    <property type="term" value="F:ubiquitin conjugating enzyme activity"/>
    <property type="evidence" value="ECO:0007669"/>
    <property type="project" value="UniProtKB-EC"/>
</dbReference>
<dbReference type="STRING" id="1169540.A0A0G4EW07"/>
<dbReference type="PhylomeDB" id="A0A0G4EW07"/>
<dbReference type="VEuPathDB" id="CryptoDB:Vbra_8361"/>
<dbReference type="SUPFAM" id="SSF46934">
    <property type="entry name" value="UBA-like"/>
    <property type="match status" value="1"/>
</dbReference>
<gene>
    <name evidence="10" type="ORF">Vbra_8361</name>
</gene>
<protein>
    <recommendedName>
        <fullName evidence="1">E2 ubiquitin-conjugating enzyme</fullName>
        <ecNumber evidence="1">2.3.2.23</ecNumber>
    </recommendedName>
</protein>
<evidence type="ECO:0000256" key="7">
    <source>
        <dbReference type="RuleBase" id="RU362109"/>
    </source>
</evidence>
<dbReference type="InterPro" id="IPR000608">
    <property type="entry name" value="UBC"/>
</dbReference>
<accession>A0A0G4EW07</accession>
<dbReference type="InterPro" id="IPR023313">
    <property type="entry name" value="UBQ-conjugating_AS"/>
</dbReference>
<evidence type="ECO:0000256" key="3">
    <source>
        <dbReference type="ARBA" id="ARBA00022741"/>
    </source>
</evidence>
<evidence type="ECO:0000256" key="1">
    <source>
        <dbReference type="ARBA" id="ARBA00012486"/>
    </source>
</evidence>
<dbReference type="InParanoid" id="A0A0G4EW07"/>
<feature type="domain" description="UBA" evidence="8">
    <location>
        <begin position="156"/>
        <end position="200"/>
    </location>
</feature>
<dbReference type="PROSITE" id="PS50030">
    <property type="entry name" value="UBA"/>
    <property type="match status" value="1"/>
</dbReference>
<name>A0A0G4EW07_VITBC</name>
<dbReference type="CDD" id="cd23800">
    <property type="entry name" value="UBCc_UBE2K"/>
    <property type="match status" value="1"/>
</dbReference>
<dbReference type="FunCoup" id="A0A0G4EW07">
    <property type="interactions" value="588"/>
</dbReference>
<feature type="domain" description="UBC core" evidence="9">
    <location>
        <begin position="5"/>
        <end position="156"/>
    </location>
</feature>
<keyword evidence="2" id="KW-0808">Transferase</keyword>
<sequence>MASAKEQKRLQKELQDIQAAFAENPDCPVTANMIDDNLTRWKGHIKGPEGSPYEGGKYVIDIQIPTDYPYNPPKMKFDTKIWHPNISSQTGAICLDILKNEWSPALTIRTALLSLQALLSSPEADDPQDAEVANMFKRDRKLFEQTAKYWTETFAKKDESNHDESVKKLVEMGFTEDQAKTALQKHGWDETEALNSLLGGA</sequence>
<evidence type="ECO:0000256" key="4">
    <source>
        <dbReference type="ARBA" id="ARBA00022786"/>
    </source>
</evidence>
<dbReference type="FunFam" id="3.10.110.10:FF:000037">
    <property type="entry name" value="ubiquitin-conjugating enzyme E2 27"/>
    <property type="match status" value="1"/>
</dbReference>
<dbReference type="Gene3D" id="1.10.8.10">
    <property type="entry name" value="DNA helicase RuvA subunit, C-terminal domain"/>
    <property type="match status" value="1"/>
</dbReference>
<reference evidence="10 11" key="1">
    <citation type="submission" date="2014-11" db="EMBL/GenBank/DDBJ databases">
        <authorList>
            <person name="Zhu J."/>
            <person name="Qi W."/>
            <person name="Song R."/>
        </authorList>
    </citation>
    <scope>NUCLEOTIDE SEQUENCE [LARGE SCALE GENOMIC DNA]</scope>
</reference>
<dbReference type="OMA" id="HWTFVYA"/>
<keyword evidence="3 7" id="KW-0547">Nucleotide-binding</keyword>
<dbReference type="SUPFAM" id="SSF54495">
    <property type="entry name" value="UBC-like"/>
    <property type="match status" value="1"/>
</dbReference>
<dbReference type="CDD" id="cd14314">
    <property type="entry name" value="UBA_II_E2_pyUCE_like"/>
    <property type="match status" value="1"/>
</dbReference>